<keyword evidence="4" id="KW-1185">Reference proteome</keyword>
<dbReference type="Pfam" id="PF13639">
    <property type="entry name" value="zf-RING_2"/>
    <property type="match status" value="1"/>
</dbReference>
<sequence>MSLGEAGTDTKEGEEVVHVACSICLDAVKSDGDRSTARLQCGHEFHLDCIGSAFNVKGSMQCPNCRKVEEGNWLYANGSRPTPEPTVDEWTQDEDLYNLNHSETPFECFWCPFGSLARMPSLFEEGESSPAVAFRDFLGHSAIFTENQATLPAANPCPFMAYTPVLQPLSSNSHSFEAHIDVPGYHHQWSHFPRPRDIRAPQMMAPSNLHYRGWEHHPSYSLRDAYIGSADPASHFLMLDIDGLPTADSVFHPFVLSHGTGPRAGATSSSIPTMVPPYHRSHGIIHEHYQLQNSQSAHRTSMPPHGSLRGFDPTDQCGPFLISPPVALGQTNADIENVRNNHIYSRERECFAPQLFSLIDRGSSCWGPNVQASSASDSNTSMAFFPLNISERSATQAAYNRSVPPARSLM</sequence>
<protein>
    <recommendedName>
        <fullName evidence="2">RING-type domain-containing protein</fullName>
    </recommendedName>
</protein>
<keyword evidence="1" id="KW-0863">Zinc-finger</keyword>
<reference evidence="3 4" key="1">
    <citation type="submission" date="2023-10" db="EMBL/GenBank/DDBJ databases">
        <title>Chromosome-scale genome assembly provides insights into flower coloration mechanisms of Canna indica.</title>
        <authorList>
            <person name="Li C."/>
        </authorList>
    </citation>
    <scope>NUCLEOTIDE SEQUENCE [LARGE SCALE GENOMIC DNA]</scope>
    <source>
        <tissue evidence="3">Flower</tissue>
    </source>
</reference>
<organism evidence="3 4">
    <name type="scientific">Canna indica</name>
    <name type="common">Indian-shot</name>
    <dbReference type="NCBI Taxonomy" id="4628"/>
    <lineage>
        <taxon>Eukaryota</taxon>
        <taxon>Viridiplantae</taxon>
        <taxon>Streptophyta</taxon>
        <taxon>Embryophyta</taxon>
        <taxon>Tracheophyta</taxon>
        <taxon>Spermatophyta</taxon>
        <taxon>Magnoliopsida</taxon>
        <taxon>Liliopsida</taxon>
        <taxon>Zingiberales</taxon>
        <taxon>Cannaceae</taxon>
        <taxon>Canna</taxon>
    </lineage>
</organism>
<evidence type="ECO:0000259" key="2">
    <source>
        <dbReference type="PROSITE" id="PS50089"/>
    </source>
</evidence>
<dbReference type="InterPro" id="IPR044274">
    <property type="entry name" value="RFI2"/>
</dbReference>
<gene>
    <name evidence="3" type="ORF">Cni_G25238</name>
</gene>
<dbReference type="EMBL" id="CP136897">
    <property type="protein sequence ID" value="WOL16451.1"/>
    <property type="molecule type" value="Genomic_DNA"/>
</dbReference>
<evidence type="ECO:0000313" key="4">
    <source>
        <dbReference type="Proteomes" id="UP001327560"/>
    </source>
</evidence>
<keyword evidence="1" id="KW-0862">Zinc</keyword>
<accession>A0AAQ3L1J6</accession>
<name>A0AAQ3L1J6_9LILI</name>
<dbReference type="SUPFAM" id="SSF57850">
    <property type="entry name" value="RING/U-box"/>
    <property type="match status" value="1"/>
</dbReference>
<feature type="domain" description="RING-type" evidence="2">
    <location>
        <begin position="21"/>
        <end position="66"/>
    </location>
</feature>
<dbReference type="InterPro" id="IPR001841">
    <property type="entry name" value="Znf_RING"/>
</dbReference>
<dbReference type="GO" id="GO:0008270">
    <property type="term" value="F:zinc ion binding"/>
    <property type="evidence" value="ECO:0007669"/>
    <property type="project" value="UniProtKB-KW"/>
</dbReference>
<dbReference type="PROSITE" id="PS50089">
    <property type="entry name" value="ZF_RING_2"/>
    <property type="match status" value="1"/>
</dbReference>
<dbReference type="PANTHER" id="PTHR46798">
    <property type="entry name" value="OS09G0511500 PROTEIN"/>
    <property type="match status" value="1"/>
</dbReference>
<dbReference type="InterPro" id="IPR013083">
    <property type="entry name" value="Znf_RING/FYVE/PHD"/>
</dbReference>
<evidence type="ECO:0000256" key="1">
    <source>
        <dbReference type="PROSITE-ProRule" id="PRU00175"/>
    </source>
</evidence>
<keyword evidence="1" id="KW-0479">Metal-binding</keyword>
<proteinExistence type="predicted"/>
<dbReference type="SMART" id="SM00184">
    <property type="entry name" value="RING"/>
    <property type="match status" value="1"/>
</dbReference>
<evidence type="ECO:0000313" key="3">
    <source>
        <dbReference type="EMBL" id="WOL16451.1"/>
    </source>
</evidence>
<dbReference type="AlphaFoldDB" id="A0AAQ3L1J6"/>
<dbReference type="Proteomes" id="UP001327560">
    <property type="component" value="Chromosome 8"/>
</dbReference>
<dbReference type="GO" id="GO:0004842">
    <property type="term" value="F:ubiquitin-protein transferase activity"/>
    <property type="evidence" value="ECO:0007669"/>
    <property type="project" value="InterPro"/>
</dbReference>
<dbReference type="PANTHER" id="PTHR46798:SF3">
    <property type="entry name" value="RING FINGER FAMILY PROTEIN"/>
    <property type="match status" value="1"/>
</dbReference>
<dbReference type="Gene3D" id="3.30.40.10">
    <property type="entry name" value="Zinc/RING finger domain, C3HC4 (zinc finger)"/>
    <property type="match status" value="1"/>
</dbReference>